<protein>
    <submittedName>
        <fullName evidence="1">DUF4867 family protein</fullName>
    </submittedName>
</protein>
<evidence type="ECO:0000313" key="2">
    <source>
        <dbReference type="Proteomes" id="UP001299608"/>
    </source>
</evidence>
<gene>
    <name evidence="1" type="ORF">L0N08_26165</name>
</gene>
<comment type="caution">
    <text evidence="1">The sequence shown here is derived from an EMBL/GenBank/DDBJ whole genome shotgun (WGS) entry which is preliminary data.</text>
</comment>
<dbReference type="RefSeq" id="WP_177316357.1">
    <property type="nucleotide sequence ID" value="NZ_JAJCID010000029.1"/>
</dbReference>
<dbReference type="InterPro" id="IPR032358">
    <property type="entry name" value="DUF4867"/>
</dbReference>
<name>A0AAW5C8P4_9FIRM</name>
<reference evidence="1" key="1">
    <citation type="submission" date="2022-01" db="EMBL/GenBank/DDBJ databases">
        <title>Collection of gut derived symbiotic bacterial strains cultured from healthy donors.</title>
        <authorList>
            <person name="Lin H."/>
            <person name="Kohout C."/>
            <person name="Waligurski E."/>
            <person name="Pamer E.G."/>
        </authorList>
    </citation>
    <scope>NUCLEOTIDE SEQUENCE</scope>
    <source>
        <strain evidence="1">DFI.6.55</strain>
    </source>
</reference>
<dbReference type="EMBL" id="JAKNGE010000046">
    <property type="protein sequence ID" value="MCG4748906.1"/>
    <property type="molecule type" value="Genomic_DNA"/>
</dbReference>
<dbReference type="Proteomes" id="UP001299608">
    <property type="component" value="Unassembled WGS sequence"/>
</dbReference>
<accession>A0AAW5C8P4</accession>
<sequence length="206" mass="22570">MELLNVCSPEFRPYGRVISGYDVSGLMKAMESTPLPEGVVYVASVPGLEALPIGRELSDGIYGQMGIQLGYCNGHNKKLNALEYHRDSEVNLAVTDLVLLLGRQQDIEEDFTYDTSKVKAFLVPAGTLVEVYATTLHYAPCQTADSGFRCVVVLPRGTNTDLDHKPQVRCGEEKLITARNKWLIGHEEGGLDEGAWIGLKGENISL</sequence>
<dbReference type="AlphaFoldDB" id="A0AAW5C8P4"/>
<dbReference type="Pfam" id="PF16161">
    <property type="entry name" value="DUF4867"/>
    <property type="match status" value="1"/>
</dbReference>
<evidence type="ECO:0000313" key="1">
    <source>
        <dbReference type="EMBL" id="MCG4748906.1"/>
    </source>
</evidence>
<organism evidence="1 2">
    <name type="scientific">Enterocloster aldenensis</name>
    <dbReference type="NCBI Taxonomy" id="358742"/>
    <lineage>
        <taxon>Bacteria</taxon>
        <taxon>Bacillati</taxon>
        <taxon>Bacillota</taxon>
        <taxon>Clostridia</taxon>
        <taxon>Lachnospirales</taxon>
        <taxon>Lachnospiraceae</taxon>
        <taxon>Enterocloster</taxon>
    </lineage>
</organism>
<proteinExistence type="predicted"/>